<feature type="transmembrane region" description="Helical" evidence="1">
    <location>
        <begin position="38"/>
        <end position="62"/>
    </location>
</feature>
<reference evidence="2" key="1">
    <citation type="submission" date="2021-01" db="EMBL/GenBank/DDBJ databases">
        <authorList>
            <person name="Corre E."/>
            <person name="Pelletier E."/>
            <person name="Niang G."/>
            <person name="Scheremetjew M."/>
            <person name="Finn R."/>
            <person name="Kale V."/>
            <person name="Holt S."/>
            <person name="Cochrane G."/>
            <person name="Meng A."/>
            <person name="Brown T."/>
            <person name="Cohen L."/>
        </authorList>
    </citation>
    <scope>NUCLEOTIDE SEQUENCE</scope>
    <source>
        <strain evidence="2">Pbaha01</strain>
    </source>
</reference>
<feature type="transmembrane region" description="Helical" evidence="1">
    <location>
        <begin position="74"/>
        <end position="94"/>
    </location>
</feature>
<keyword evidence="1" id="KW-0472">Membrane</keyword>
<sequence length="111" mass="12549">MVEGQPFLNGDKPAGRYSGLWEHTAKGYRFLTGYPGQFFFNVFLSFLARFDIYSDITFVRLAFDEGSWVAKPSLLVLLVGVVVLQVIPAITLFADFNILMQLVYAQTTNEQ</sequence>
<evidence type="ECO:0000313" key="2">
    <source>
        <dbReference type="EMBL" id="CAD8345684.1"/>
    </source>
</evidence>
<protein>
    <submittedName>
        <fullName evidence="2">Uncharacterized protein</fullName>
    </submittedName>
</protein>
<dbReference type="AlphaFoldDB" id="A0A7R9ZWL8"/>
<keyword evidence="1" id="KW-0812">Transmembrane</keyword>
<evidence type="ECO:0000256" key="1">
    <source>
        <dbReference type="SAM" id="Phobius"/>
    </source>
</evidence>
<organism evidence="2">
    <name type="scientific">Pyrodinium bahamense</name>
    <dbReference type="NCBI Taxonomy" id="73915"/>
    <lineage>
        <taxon>Eukaryota</taxon>
        <taxon>Sar</taxon>
        <taxon>Alveolata</taxon>
        <taxon>Dinophyceae</taxon>
        <taxon>Gonyaulacales</taxon>
        <taxon>Pyrocystaceae</taxon>
        <taxon>Pyrodinium</taxon>
    </lineage>
</organism>
<keyword evidence="1" id="KW-1133">Transmembrane helix</keyword>
<gene>
    <name evidence="2" type="ORF">PBAH0796_LOCUS1422</name>
</gene>
<proteinExistence type="predicted"/>
<name>A0A7R9ZWL8_9DINO</name>
<accession>A0A7R9ZWL8</accession>
<dbReference type="EMBL" id="HBEG01002573">
    <property type="protein sequence ID" value="CAD8345684.1"/>
    <property type="molecule type" value="Transcribed_RNA"/>
</dbReference>